<dbReference type="AlphaFoldDB" id="A0A1F5SB27"/>
<evidence type="ECO:0000313" key="4">
    <source>
        <dbReference type="Proteomes" id="UP000178783"/>
    </source>
</evidence>
<evidence type="ECO:0000256" key="1">
    <source>
        <dbReference type="SAM" id="MobiDB-lite"/>
    </source>
</evidence>
<feature type="compositionally biased region" description="Polar residues" evidence="1">
    <location>
        <begin position="52"/>
        <end position="63"/>
    </location>
</feature>
<dbReference type="STRING" id="1797989.A3H66_03155"/>
<evidence type="ECO:0000313" key="3">
    <source>
        <dbReference type="EMBL" id="OGF23925.1"/>
    </source>
</evidence>
<organism evidence="3 4">
    <name type="scientific">Candidatus Falkowbacteria bacterium RIFCSPLOWO2_02_FULL_45_21</name>
    <dbReference type="NCBI Taxonomy" id="1797989"/>
    <lineage>
        <taxon>Bacteria</taxon>
        <taxon>Candidatus Falkowiibacteriota</taxon>
    </lineage>
</organism>
<feature type="region of interest" description="Disordered" evidence="1">
    <location>
        <begin position="39"/>
        <end position="70"/>
    </location>
</feature>
<accession>A0A1F5SB27</accession>
<keyword evidence="2" id="KW-0472">Membrane</keyword>
<protein>
    <recommendedName>
        <fullName evidence="5">Tim44-like domain-containing protein</fullName>
    </recommendedName>
</protein>
<keyword evidence="2" id="KW-1133">Transmembrane helix</keyword>
<dbReference type="EMBL" id="MFFW01000043">
    <property type="protein sequence ID" value="OGF23925.1"/>
    <property type="molecule type" value="Genomic_DNA"/>
</dbReference>
<proteinExistence type="predicted"/>
<evidence type="ECO:0000256" key="2">
    <source>
        <dbReference type="SAM" id="Phobius"/>
    </source>
</evidence>
<feature type="transmembrane region" description="Helical" evidence="2">
    <location>
        <begin position="6"/>
        <end position="28"/>
    </location>
</feature>
<reference evidence="3 4" key="1">
    <citation type="journal article" date="2016" name="Nat. Commun.">
        <title>Thousands of microbial genomes shed light on interconnected biogeochemical processes in an aquifer system.</title>
        <authorList>
            <person name="Anantharaman K."/>
            <person name="Brown C.T."/>
            <person name="Hug L.A."/>
            <person name="Sharon I."/>
            <person name="Castelle C.J."/>
            <person name="Probst A.J."/>
            <person name="Thomas B.C."/>
            <person name="Singh A."/>
            <person name="Wilkins M.J."/>
            <person name="Karaoz U."/>
            <person name="Brodie E.L."/>
            <person name="Williams K.H."/>
            <person name="Hubbard S.S."/>
            <person name="Banfield J.F."/>
        </authorList>
    </citation>
    <scope>NUCLEOTIDE SEQUENCE [LARGE SCALE GENOMIC DNA]</scope>
</reference>
<name>A0A1F5SB27_9BACT</name>
<evidence type="ECO:0008006" key="5">
    <source>
        <dbReference type="Google" id="ProtNLM"/>
    </source>
</evidence>
<sequence>MNKRIWGAIIVIIGLLLIAAIIFFLFFYKPSASQPVADRPAATEPRAVSTEPAGTSNPATAEQTAPLPKKTEVNQDDLARMASAFAERFGSFSNQSDYGNLRDLQIFMTAKMQAWSQNYISQAKAKKTDSSIYYGIVTKSITSQVKRFDADDGQAEILVKTQRRESAGVAGNSSTFYQDILIEYWRDRGVWRVDGIYWQSR</sequence>
<gene>
    <name evidence="3" type="ORF">A3H66_03155</name>
</gene>
<dbReference type="Proteomes" id="UP000178783">
    <property type="component" value="Unassembled WGS sequence"/>
</dbReference>
<comment type="caution">
    <text evidence="3">The sequence shown here is derived from an EMBL/GenBank/DDBJ whole genome shotgun (WGS) entry which is preliminary data.</text>
</comment>
<keyword evidence="2" id="KW-0812">Transmembrane</keyword>